<protein>
    <recommendedName>
        <fullName evidence="4">Copper-binding protein</fullName>
    </recommendedName>
</protein>
<dbReference type="PANTHER" id="PTHR36302:SF1">
    <property type="entry name" value="COPPER CHAPERONE PCU(A)C"/>
    <property type="match status" value="1"/>
</dbReference>
<sequence>MFFKTTLLAGVAALSFALPAMADITIEDAYARSSGMTAKSGAAFFVIHNTGDTDDRLIAATSDIAKLTELHTHKAMGDGVMKMMRVDEGFAVPAQGTHALARGGDHVMMMGLLKPMGQGDVVTVTLTFEQAGDITVEIPVDLERQDAPAAMTMPMDGTGMQNGKMGN</sequence>
<evidence type="ECO:0000313" key="3">
    <source>
        <dbReference type="Proteomes" id="UP000182284"/>
    </source>
</evidence>
<dbReference type="Proteomes" id="UP000182284">
    <property type="component" value="Unassembled WGS sequence"/>
</dbReference>
<dbReference type="OrthoDB" id="9796962at2"/>
<name>A0A1G7NTW1_9RHOB</name>
<organism evidence="2 3">
    <name type="scientific">Celeribacter baekdonensis</name>
    <dbReference type="NCBI Taxonomy" id="875171"/>
    <lineage>
        <taxon>Bacteria</taxon>
        <taxon>Pseudomonadati</taxon>
        <taxon>Pseudomonadota</taxon>
        <taxon>Alphaproteobacteria</taxon>
        <taxon>Rhodobacterales</taxon>
        <taxon>Roseobacteraceae</taxon>
        <taxon>Celeribacter</taxon>
    </lineage>
</organism>
<dbReference type="InterPro" id="IPR058248">
    <property type="entry name" value="Lxx211020-like"/>
</dbReference>
<dbReference type="Gene3D" id="2.60.40.1890">
    <property type="entry name" value="PCu(A)C copper chaperone"/>
    <property type="match status" value="1"/>
</dbReference>
<dbReference type="Pfam" id="PF04314">
    <property type="entry name" value="PCuAC"/>
    <property type="match status" value="1"/>
</dbReference>
<feature type="chain" id="PRO_5010161563" description="Copper-binding protein" evidence="1">
    <location>
        <begin position="23"/>
        <end position="167"/>
    </location>
</feature>
<proteinExistence type="predicted"/>
<evidence type="ECO:0008006" key="4">
    <source>
        <dbReference type="Google" id="ProtNLM"/>
    </source>
</evidence>
<reference evidence="2 3" key="1">
    <citation type="submission" date="2016-10" db="EMBL/GenBank/DDBJ databases">
        <authorList>
            <person name="de Groot N.N."/>
        </authorList>
    </citation>
    <scope>NUCLEOTIDE SEQUENCE [LARGE SCALE GENOMIC DNA]</scope>
    <source>
        <strain evidence="2 3">DSM 27375</strain>
    </source>
</reference>
<feature type="signal peptide" evidence="1">
    <location>
        <begin position="1"/>
        <end position="22"/>
    </location>
</feature>
<gene>
    <name evidence="2" type="ORF">SAMN04488117_10794</name>
</gene>
<dbReference type="InterPro" id="IPR036182">
    <property type="entry name" value="PCuAC_sf"/>
</dbReference>
<dbReference type="AlphaFoldDB" id="A0A1G7NTW1"/>
<evidence type="ECO:0000256" key="1">
    <source>
        <dbReference type="SAM" id="SignalP"/>
    </source>
</evidence>
<dbReference type="InterPro" id="IPR007410">
    <property type="entry name" value="LpqE-like"/>
</dbReference>
<accession>A0A1G7NTW1</accession>
<dbReference type="RefSeq" id="WP_074645642.1">
    <property type="nucleotide sequence ID" value="NZ_FNBL01000007.1"/>
</dbReference>
<dbReference type="EMBL" id="FNBL01000007">
    <property type="protein sequence ID" value="SDF77454.1"/>
    <property type="molecule type" value="Genomic_DNA"/>
</dbReference>
<evidence type="ECO:0000313" key="2">
    <source>
        <dbReference type="EMBL" id="SDF77454.1"/>
    </source>
</evidence>
<keyword evidence="1" id="KW-0732">Signal</keyword>
<dbReference type="PANTHER" id="PTHR36302">
    <property type="entry name" value="BLR7088 PROTEIN"/>
    <property type="match status" value="1"/>
</dbReference>
<dbReference type="SUPFAM" id="SSF110087">
    <property type="entry name" value="DR1885-like metal-binding protein"/>
    <property type="match status" value="1"/>
</dbReference>